<evidence type="ECO:0000313" key="2">
    <source>
        <dbReference type="Proteomes" id="UP000095282"/>
    </source>
</evidence>
<evidence type="ECO:0000259" key="1">
    <source>
        <dbReference type="Pfam" id="PF07735"/>
    </source>
</evidence>
<organism evidence="2 3">
    <name type="scientific">Caenorhabditis tropicalis</name>
    <dbReference type="NCBI Taxonomy" id="1561998"/>
    <lineage>
        <taxon>Eukaryota</taxon>
        <taxon>Metazoa</taxon>
        <taxon>Ecdysozoa</taxon>
        <taxon>Nematoda</taxon>
        <taxon>Chromadorea</taxon>
        <taxon>Rhabditida</taxon>
        <taxon>Rhabditina</taxon>
        <taxon>Rhabditomorpha</taxon>
        <taxon>Rhabditoidea</taxon>
        <taxon>Rhabditidae</taxon>
        <taxon>Peloderinae</taxon>
        <taxon>Caenorhabditis</taxon>
    </lineage>
</organism>
<sequence length="335" mass="39305">MDRFPLFRLPAVALAEVMKMFHLFDLTMLKMCSKRTHKWIKAFRVHRNDLTIEVVHDYWIRVQIYNRPKNEYTVYQITDYTTKMNRSIKIGDLVIPMTFEIIDDSEYHMNLYFEDKIEGLKAVTEYFCSLFQQEIYDVRVSSALNLNGPVTVMEWILKRQKRFHFYMIGSENMSETVAADLLSKINNAEEVSIEFEFGANFKPSFTFEGDCLEMQDSPWFTLNNLFSMNCSYLFVGETKLTNMDMNAFLKHWISNDLKFKEIIIGMEAIRLDVLFSGIPGIQRTNNVERVYKNSDNRSLYMNGGFDIKRYDGVTATLVHNGGFGVSEFWMIVLDN</sequence>
<name>A0A1I7TWV4_9PELO</name>
<reference evidence="3" key="1">
    <citation type="submission" date="2016-11" db="UniProtKB">
        <authorList>
            <consortium name="WormBaseParasite"/>
        </authorList>
    </citation>
    <scope>IDENTIFICATION</scope>
</reference>
<accession>A0A1I7TWV4</accession>
<dbReference type="InterPro" id="IPR012885">
    <property type="entry name" value="F-box_Sdz-33"/>
</dbReference>
<proteinExistence type="predicted"/>
<dbReference type="PANTHER" id="PTHR21503">
    <property type="entry name" value="F-BOX-CONTAINING HYPOTHETICAL PROTEIN C.ELEGANS"/>
    <property type="match status" value="1"/>
</dbReference>
<dbReference type="WBParaSite" id="Csp11.Scaffold629.g12596.t1">
    <property type="protein sequence ID" value="Csp11.Scaffold629.g12596.t1"/>
    <property type="gene ID" value="Csp11.Scaffold629.g12596"/>
</dbReference>
<dbReference type="Pfam" id="PF07735">
    <property type="entry name" value="FBA_2"/>
    <property type="match status" value="1"/>
</dbReference>
<dbReference type="PANTHER" id="PTHR21503:SF48">
    <property type="entry name" value="F-BOX ASSOCIATED DOMAIN-CONTAINING PROTEIN-RELATED"/>
    <property type="match status" value="1"/>
</dbReference>
<dbReference type="AlphaFoldDB" id="A0A1I7TWV4"/>
<evidence type="ECO:0000313" key="3">
    <source>
        <dbReference type="WBParaSite" id="Csp11.Scaffold629.g12596.t1"/>
    </source>
</evidence>
<protein>
    <submittedName>
        <fullName evidence="3">FBA_2 domain-containing protein</fullName>
    </submittedName>
</protein>
<keyword evidence="2" id="KW-1185">Reference proteome</keyword>
<feature type="domain" description="Sdz-33 F-box" evidence="1">
    <location>
        <begin position="210"/>
        <end position="255"/>
    </location>
</feature>
<dbReference type="Proteomes" id="UP000095282">
    <property type="component" value="Unplaced"/>
</dbReference>
<dbReference type="eggNOG" id="ENOG502TJTA">
    <property type="taxonomic scope" value="Eukaryota"/>
</dbReference>